<gene>
    <name evidence="3" type="ORF">PZS58_10510</name>
</gene>
<comment type="caution">
    <text evidence="3">The sequence shown here is derived from an EMBL/GenBank/DDBJ whole genome shotgun (WGS) entry which is preliminary data.</text>
</comment>
<dbReference type="SUPFAM" id="SSF52499">
    <property type="entry name" value="Isochorismatase-like hydrolases"/>
    <property type="match status" value="1"/>
</dbReference>
<dbReference type="PANTHER" id="PTHR43540:SF1">
    <property type="entry name" value="ISOCHORISMATASE HYDROLASE"/>
    <property type="match status" value="1"/>
</dbReference>
<organism evidence="3 4">
    <name type="scientific">Providencia stuartii</name>
    <dbReference type="NCBI Taxonomy" id="588"/>
    <lineage>
        <taxon>Bacteria</taxon>
        <taxon>Pseudomonadati</taxon>
        <taxon>Pseudomonadota</taxon>
        <taxon>Gammaproteobacteria</taxon>
        <taxon>Enterobacterales</taxon>
        <taxon>Morganellaceae</taxon>
        <taxon>Providencia</taxon>
    </lineage>
</organism>
<protein>
    <submittedName>
        <fullName evidence="3">Cysteine hydrolase</fullName>
    </submittedName>
</protein>
<dbReference type="Gene3D" id="3.40.50.850">
    <property type="entry name" value="Isochorismatase-like"/>
    <property type="match status" value="1"/>
</dbReference>
<dbReference type="GO" id="GO:0016787">
    <property type="term" value="F:hydrolase activity"/>
    <property type="evidence" value="ECO:0007669"/>
    <property type="project" value="UniProtKB-KW"/>
</dbReference>
<dbReference type="InterPro" id="IPR036380">
    <property type="entry name" value="Isochorismatase-like_sf"/>
</dbReference>
<dbReference type="InterPro" id="IPR000868">
    <property type="entry name" value="Isochorismatase-like_dom"/>
</dbReference>
<dbReference type="Proteomes" id="UP001163056">
    <property type="component" value="Unassembled WGS sequence"/>
</dbReference>
<dbReference type="Pfam" id="PF00857">
    <property type="entry name" value="Isochorismatase"/>
    <property type="match status" value="1"/>
</dbReference>
<dbReference type="RefSeq" id="WP_088498842.1">
    <property type="nucleotide sequence ID" value="NZ_BRQK01000012.1"/>
</dbReference>
<evidence type="ECO:0000256" key="1">
    <source>
        <dbReference type="ARBA" id="ARBA00022801"/>
    </source>
</evidence>
<dbReference type="InterPro" id="IPR050272">
    <property type="entry name" value="Isochorismatase-like_hydrls"/>
</dbReference>
<keyword evidence="1 3" id="KW-0378">Hydrolase</keyword>
<feature type="domain" description="Isochorismatase-like" evidence="2">
    <location>
        <begin position="12"/>
        <end position="189"/>
    </location>
</feature>
<proteinExistence type="predicted"/>
<dbReference type="EMBL" id="JAREJI010000005">
    <property type="protein sequence ID" value="MDE8769956.1"/>
    <property type="molecule type" value="Genomic_DNA"/>
</dbReference>
<name>A0AAJ1JF53_PROST</name>
<dbReference type="AlphaFoldDB" id="A0AAJ1JF53"/>
<evidence type="ECO:0000313" key="3">
    <source>
        <dbReference type="EMBL" id="MDE8769956.1"/>
    </source>
</evidence>
<evidence type="ECO:0000313" key="4">
    <source>
        <dbReference type="Proteomes" id="UP001163056"/>
    </source>
</evidence>
<sequence>MSDIIFPSVKKTAVLLMDFQNFVLNSILSKSSADRVIAKASELLNLARNKNILIIHVTVGFRYGYPEISKHNKMFCEFRDNGLLIPGSKGMEINQNLTPKIAEPVVIKHRVGAFTETDLDRILRAQGIENLILAGATTSGVVLSTVRQAFDLDYKIIVARDGCIDVKDTVHEFLMENIISSHADIQDTSDIAAMLN</sequence>
<dbReference type="CDD" id="cd00431">
    <property type="entry name" value="cysteine_hydrolases"/>
    <property type="match status" value="1"/>
</dbReference>
<dbReference type="PANTHER" id="PTHR43540">
    <property type="entry name" value="PEROXYUREIDOACRYLATE/UREIDOACRYLATE AMIDOHYDROLASE-RELATED"/>
    <property type="match status" value="1"/>
</dbReference>
<evidence type="ECO:0000259" key="2">
    <source>
        <dbReference type="Pfam" id="PF00857"/>
    </source>
</evidence>
<accession>A0AAJ1JF53</accession>
<reference evidence="3 4" key="1">
    <citation type="submission" date="2023-03" db="EMBL/GenBank/DDBJ databases">
        <title>WGS of NDM-producing Providencia thailandensis from Ukrainian patients.</title>
        <authorList>
            <person name="Zabicka D."/>
            <person name="Izdebski R."/>
            <person name="Urbanowicz P."/>
            <person name="Biedrzycka M."/>
            <person name="Guzek A."/>
            <person name="Gniadkowski M."/>
        </authorList>
    </citation>
    <scope>NUCLEOTIDE SEQUENCE [LARGE SCALE GENOMIC DNA]</scope>
    <source>
        <strain evidence="3 4">8015-22</strain>
    </source>
</reference>